<evidence type="ECO:0000256" key="7">
    <source>
        <dbReference type="ARBA" id="ARBA00022932"/>
    </source>
</evidence>
<evidence type="ECO:0000256" key="1">
    <source>
        <dbReference type="ARBA" id="ARBA00004496"/>
    </source>
</evidence>
<evidence type="ECO:0000259" key="14">
    <source>
        <dbReference type="Pfam" id="PF17657"/>
    </source>
</evidence>
<evidence type="ECO:0000256" key="3">
    <source>
        <dbReference type="ARBA" id="ARBA00012417"/>
    </source>
</evidence>
<comment type="caution">
    <text evidence="15">The sequence shown here is derived from an EMBL/GenBank/DDBJ whole genome shotgun (WGS) entry which is preliminary data.</text>
</comment>
<dbReference type="GO" id="GO:0003676">
    <property type="term" value="F:nucleic acid binding"/>
    <property type="evidence" value="ECO:0007669"/>
    <property type="project" value="InterPro"/>
</dbReference>
<accession>A0AAW9AA06</accession>
<dbReference type="Pfam" id="PF02811">
    <property type="entry name" value="PHP"/>
    <property type="match status" value="1"/>
</dbReference>
<dbReference type="Pfam" id="PF17657">
    <property type="entry name" value="DNA_pol3_finger"/>
    <property type="match status" value="1"/>
</dbReference>
<feature type="domain" description="OB" evidence="10">
    <location>
        <begin position="946"/>
        <end position="1021"/>
    </location>
</feature>
<feature type="domain" description="PHP" evidence="11">
    <location>
        <begin position="14"/>
        <end position="120"/>
    </location>
</feature>
<reference evidence="15 16" key="1">
    <citation type="submission" date="2023-06" db="EMBL/GenBank/DDBJ databases">
        <title>Sporosarcina sp. nov., isolated from Korean traditional fermented seafood 'Jeotgal'.</title>
        <authorList>
            <person name="Yang A.I."/>
            <person name="Shin N.-R."/>
        </authorList>
    </citation>
    <scope>NUCLEOTIDE SEQUENCE [LARGE SCALE GENOMIC DNA]</scope>
    <source>
        <strain evidence="15 16">KCTC43456</strain>
    </source>
</reference>
<dbReference type="GO" id="GO:0005737">
    <property type="term" value="C:cytoplasm"/>
    <property type="evidence" value="ECO:0007669"/>
    <property type="project" value="UniProtKB-SubCell"/>
</dbReference>
<dbReference type="GO" id="GO:0008408">
    <property type="term" value="F:3'-5' exonuclease activity"/>
    <property type="evidence" value="ECO:0007669"/>
    <property type="project" value="InterPro"/>
</dbReference>
<evidence type="ECO:0000256" key="4">
    <source>
        <dbReference type="ARBA" id="ARBA00022679"/>
    </source>
</evidence>
<organism evidence="15 16">
    <name type="scientific">Sporosarcina thermotolerans</name>
    <dbReference type="NCBI Taxonomy" id="633404"/>
    <lineage>
        <taxon>Bacteria</taxon>
        <taxon>Bacillati</taxon>
        <taxon>Bacillota</taxon>
        <taxon>Bacilli</taxon>
        <taxon>Bacillales</taxon>
        <taxon>Caryophanaceae</taxon>
        <taxon>Sporosarcina</taxon>
    </lineage>
</organism>
<dbReference type="InterPro" id="IPR029460">
    <property type="entry name" value="DNAPol_HHH"/>
</dbReference>
<evidence type="ECO:0000259" key="11">
    <source>
        <dbReference type="Pfam" id="PF02811"/>
    </source>
</evidence>
<keyword evidence="6" id="KW-0235">DNA replication</keyword>
<comment type="similarity">
    <text evidence="2">Belongs to the DNA polymerase type-C family. DnaE subfamily.</text>
</comment>
<evidence type="ECO:0000256" key="8">
    <source>
        <dbReference type="ARBA" id="ARBA00025611"/>
    </source>
</evidence>
<dbReference type="PANTHER" id="PTHR32294:SF0">
    <property type="entry name" value="DNA POLYMERASE III SUBUNIT ALPHA"/>
    <property type="match status" value="1"/>
</dbReference>
<evidence type="ECO:0000259" key="10">
    <source>
        <dbReference type="Pfam" id="PF01336"/>
    </source>
</evidence>
<evidence type="ECO:0000259" key="12">
    <source>
        <dbReference type="Pfam" id="PF07733"/>
    </source>
</evidence>
<evidence type="ECO:0000313" key="16">
    <source>
        <dbReference type="Proteomes" id="UP001271648"/>
    </source>
</evidence>
<feature type="domain" description="DNA polymerase III alpha subunit finger" evidence="14">
    <location>
        <begin position="532"/>
        <end position="695"/>
    </location>
</feature>
<keyword evidence="16" id="KW-1185">Reference proteome</keyword>
<comment type="function">
    <text evidence="8">DNA polymerase III is a complex, multichain enzyme responsible for most of the replicative synthesis in bacteria. This DNA polymerase also exhibits 3' to 5' exonuclease activity. The alpha chain is the DNA polymerase.</text>
</comment>
<proteinExistence type="inferred from homology"/>
<evidence type="ECO:0000256" key="6">
    <source>
        <dbReference type="ARBA" id="ARBA00022705"/>
    </source>
</evidence>
<dbReference type="Proteomes" id="UP001271648">
    <property type="component" value="Unassembled WGS sequence"/>
</dbReference>
<dbReference type="GO" id="GO:0006260">
    <property type="term" value="P:DNA replication"/>
    <property type="evidence" value="ECO:0007669"/>
    <property type="project" value="UniProtKB-KW"/>
</dbReference>
<evidence type="ECO:0000313" key="15">
    <source>
        <dbReference type="EMBL" id="MDW0118471.1"/>
    </source>
</evidence>
<dbReference type="Pfam" id="PF07733">
    <property type="entry name" value="DNA_pol3_alpha"/>
    <property type="match status" value="1"/>
</dbReference>
<evidence type="ECO:0000259" key="13">
    <source>
        <dbReference type="Pfam" id="PF14579"/>
    </source>
</evidence>
<protein>
    <recommendedName>
        <fullName evidence="3">DNA-directed DNA polymerase</fullName>
        <ecNumber evidence="3">2.7.7.7</ecNumber>
    </recommendedName>
</protein>
<evidence type="ECO:0000256" key="9">
    <source>
        <dbReference type="ARBA" id="ARBA00049244"/>
    </source>
</evidence>
<name>A0AAW9AA06_9BACL</name>
<dbReference type="InterPro" id="IPR004805">
    <property type="entry name" value="DnaE2/DnaE/PolC"/>
</dbReference>
<dbReference type="InterPro" id="IPR040982">
    <property type="entry name" value="DNA_pol3_finger"/>
</dbReference>
<sequence>MVLVYPQIVTGADLLRGIIKLDHLAPLLKRRGAKSVGIVNSKMYGVRSFYNVMKKYDIHPVIGLSIRLDITEGKDVLLFAYAKDDKGYGNLLKISSAMATREQETLPLKWLQAYSEGCVLICPLTDKSWEEWRLTDTIEKIGNACQTVYIGVSRPGGVRHPSEEEIQRISEANGIEITAFHESRYLMEEDAFAFEVATAIRSGYKLNDPSRPKIEVYDAFLPEEEQFQNWFSDQPEWLENMSGIMLSCNAELPPSQFQMPAFPVPVGETSATLLKEHCEEGLVRRLGSVTPTYFERIQYELKIIESMGFSDYFLIVEDFMRFSREQGILTGPGRGSSAGSLVAYSLGITDVDPIKYGLIFERFLNPGRITMPDIDIDFADNRRSEVIEYVAKKYGKSHVAQIITFGTLSAKSVARNVARVFDFSNEEMGFLSKQIQEGHSRKLEDSVKHSKALQDWIALDPIRNKWYQAARALEGLPRNASTHAAGVILSPVPLVETVPLQNGTDDIYLTQWAMGDVEEVGLLKMDFLGLRNLTLMDRIKSMIEHDKEVVLNFEEIPLNDQKTFELFREGDMTGVFQFESDGMRDALRLIKPDEFSDIYAINALYRPGPMENIPLYSRRKNNNEKVHYIHPQLEPILKETEGIIVYQEQIMQIAVRIAGFSMAEADLLRRAVSKKKREILRQEREHFVKSAVNNNFPEKSASEIYDLIVKFADYGFPKSHAVAYSLISYQLAFIKANEPAYFYAALLSLATGNQDKIMEYIHEIRSKGITILPPSIQKSKFSHIVENGSIRVGLGAIKGVTPSFYNVVKSARTKVGWKSLFDFSAAIGGTNFTEKAIIPLIKAGALDEFRENRSVLLASIEAARNHAMFIGSEGEDDLLHDVIYSIAKPKYTPGGTMPRFAMLEYEREVLGFYLSEHPALEMKKNLGGNIIDLVDVPNVRERSILKVAGLIREIKRIRTKKGEAMAFLTLQDETGELSCTLFPKQYAVSNVHLQELAMVQLEGTMEKRNGQTQLIVQKVNKI</sequence>
<gene>
    <name evidence="15" type="primary">dnaE</name>
    <name evidence="15" type="ORF">QTL97_16190</name>
</gene>
<dbReference type="InterPro" id="IPR011708">
    <property type="entry name" value="DNA_pol3_alpha_NTPase_dom"/>
</dbReference>
<dbReference type="Pfam" id="PF01336">
    <property type="entry name" value="tRNA_anti-codon"/>
    <property type="match status" value="1"/>
</dbReference>
<dbReference type="Gene3D" id="1.10.150.870">
    <property type="match status" value="1"/>
</dbReference>
<dbReference type="Pfam" id="PF14579">
    <property type="entry name" value="HHH_6"/>
    <property type="match status" value="1"/>
</dbReference>
<dbReference type="CDD" id="cd04485">
    <property type="entry name" value="DnaE_OBF"/>
    <property type="match status" value="1"/>
</dbReference>
<dbReference type="EC" id="2.7.7.7" evidence="3"/>
<feature type="domain" description="DNA polymerase helix-hairpin-helix motif" evidence="13">
    <location>
        <begin position="768"/>
        <end position="854"/>
    </location>
</feature>
<evidence type="ECO:0000256" key="5">
    <source>
        <dbReference type="ARBA" id="ARBA00022695"/>
    </source>
</evidence>
<dbReference type="EMBL" id="JAUBDJ010000013">
    <property type="protein sequence ID" value="MDW0118471.1"/>
    <property type="molecule type" value="Genomic_DNA"/>
</dbReference>
<feature type="domain" description="Bacterial DNA polymerase III alpha subunit NTPase" evidence="12">
    <location>
        <begin position="273"/>
        <end position="529"/>
    </location>
</feature>
<evidence type="ECO:0000256" key="2">
    <source>
        <dbReference type="ARBA" id="ARBA00009496"/>
    </source>
</evidence>
<comment type="subcellular location">
    <subcellularLocation>
        <location evidence="1">Cytoplasm</location>
    </subcellularLocation>
</comment>
<dbReference type="AlphaFoldDB" id="A0AAW9AA06"/>
<keyword evidence="7" id="KW-0239">DNA-directed DNA polymerase</keyword>
<dbReference type="InterPro" id="IPR004013">
    <property type="entry name" value="PHP_dom"/>
</dbReference>
<dbReference type="GO" id="GO:0003887">
    <property type="term" value="F:DNA-directed DNA polymerase activity"/>
    <property type="evidence" value="ECO:0007669"/>
    <property type="project" value="UniProtKB-KW"/>
</dbReference>
<comment type="catalytic activity">
    <reaction evidence="9">
        <text>DNA(n) + a 2'-deoxyribonucleoside 5'-triphosphate = DNA(n+1) + diphosphate</text>
        <dbReference type="Rhea" id="RHEA:22508"/>
        <dbReference type="Rhea" id="RHEA-COMP:17339"/>
        <dbReference type="Rhea" id="RHEA-COMP:17340"/>
        <dbReference type="ChEBI" id="CHEBI:33019"/>
        <dbReference type="ChEBI" id="CHEBI:61560"/>
        <dbReference type="ChEBI" id="CHEBI:173112"/>
        <dbReference type="EC" id="2.7.7.7"/>
    </reaction>
</comment>
<dbReference type="InterPro" id="IPR004365">
    <property type="entry name" value="NA-bd_OB_tRNA"/>
</dbReference>
<keyword evidence="5 15" id="KW-0548">Nucleotidyltransferase</keyword>
<dbReference type="Gene3D" id="3.20.20.140">
    <property type="entry name" value="Metal-dependent hydrolases"/>
    <property type="match status" value="1"/>
</dbReference>
<dbReference type="RefSeq" id="WP_317941256.1">
    <property type="nucleotide sequence ID" value="NZ_JAUBDJ010000013.1"/>
</dbReference>
<dbReference type="Gene3D" id="1.10.10.1600">
    <property type="entry name" value="Bacterial DNA polymerase III alpha subunit, thumb domain"/>
    <property type="match status" value="1"/>
</dbReference>
<dbReference type="NCBIfam" id="TIGR00594">
    <property type="entry name" value="polc"/>
    <property type="match status" value="1"/>
</dbReference>
<keyword evidence="4 15" id="KW-0808">Transferase</keyword>
<dbReference type="PANTHER" id="PTHR32294">
    <property type="entry name" value="DNA POLYMERASE III SUBUNIT ALPHA"/>
    <property type="match status" value="1"/>
</dbReference>
<dbReference type="InterPro" id="IPR041931">
    <property type="entry name" value="DNA_pol3_alpha_thumb_dom"/>
</dbReference>